<dbReference type="Proteomes" id="UP000439903">
    <property type="component" value="Unassembled WGS sequence"/>
</dbReference>
<accession>A0A8H4ABJ2</accession>
<evidence type="ECO:0000313" key="2">
    <source>
        <dbReference type="Proteomes" id="UP000439903"/>
    </source>
</evidence>
<reference evidence="1 2" key="1">
    <citation type="journal article" date="2019" name="Environ. Microbiol.">
        <title>At the nexus of three kingdoms: the genome of the mycorrhizal fungus Gigaspora margarita provides insights into plant, endobacterial and fungal interactions.</title>
        <authorList>
            <person name="Venice F."/>
            <person name="Ghignone S."/>
            <person name="Salvioli di Fossalunga A."/>
            <person name="Amselem J."/>
            <person name="Novero M."/>
            <person name="Xianan X."/>
            <person name="Sedzielewska Toro K."/>
            <person name="Morin E."/>
            <person name="Lipzen A."/>
            <person name="Grigoriev I.V."/>
            <person name="Henrissat B."/>
            <person name="Martin F.M."/>
            <person name="Bonfante P."/>
        </authorList>
    </citation>
    <scope>NUCLEOTIDE SEQUENCE [LARGE SCALE GENOMIC DNA]</scope>
    <source>
        <strain evidence="1 2">BEG34</strain>
    </source>
</reference>
<protein>
    <submittedName>
        <fullName evidence="1">Uncharacterized protein</fullName>
    </submittedName>
</protein>
<gene>
    <name evidence="1" type="ORF">F8M41_024744</name>
</gene>
<dbReference type="AlphaFoldDB" id="A0A8H4ABJ2"/>
<organism evidence="1 2">
    <name type="scientific">Gigaspora margarita</name>
    <dbReference type="NCBI Taxonomy" id="4874"/>
    <lineage>
        <taxon>Eukaryota</taxon>
        <taxon>Fungi</taxon>
        <taxon>Fungi incertae sedis</taxon>
        <taxon>Mucoromycota</taxon>
        <taxon>Glomeromycotina</taxon>
        <taxon>Glomeromycetes</taxon>
        <taxon>Diversisporales</taxon>
        <taxon>Gigasporaceae</taxon>
        <taxon>Gigaspora</taxon>
    </lineage>
</organism>
<evidence type="ECO:0000313" key="1">
    <source>
        <dbReference type="EMBL" id="KAF0474165.1"/>
    </source>
</evidence>
<comment type="caution">
    <text evidence="1">The sequence shown here is derived from an EMBL/GenBank/DDBJ whole genome shotgun (WGS) entry which is preliminary data.</text>
</comment>
<proteinExistence type="predicted"/>
<keyword evidence="2" id="KW-1185">Reference proteome</keyword>
<sequence length="109" mass="12424">MNLITIVQKNDKKIRVKEVACKNLVKTDKTKNKLSKIELKNKIEIDNNVTKSAKESDINGIGIESQALLYYQKFVEATKTNHMGGKVKSSHEHRLGIEKKALIDIRETF</sequence>
<dbReference type="EMBL" id="WTPW01000856">
    <property type="protein sequence ID" value="KAF0474165.1"/>
    <property type="molecule type" value="Genomic_DNA"/>
</dbReference>
<name>A0A8H4ABJ2_GIGMA</name>